<dbReference type="SUPFAM" id="SSF52540">
    <property type="entry name" value="P-loop containing nucleoside triphosphate hydrolases"/>
    <property type="match status" value="1"/>
</dbReference>
<dbReference type="InterPro" id="IPR027417">
    <property type="entry name" value="P-loop_NTPase"/>
</dbReference>
<dbReference type="InterPro" id="IPR039421">
    <property type="entry name" value="Type_1_exporter"/>
</dbReference>
<feature type="domain" description="ABC transmembrane type-1" evidence="15">
    <location>
        <begin position="202"/>
        <end position="477"/>
    </location>
</feature>
<evidence type="ECO:0000313" key="17">
    <source>
        <dbReference type="EMBL" id="AVR98846.1"/>
    </source>
</evidence>
<accession>A0A2R4CGX7</accession>
<evidence type="ECO:0000256" key="2">
    <source>
        <dbReference type="ARBA" id="ARBA00022448"/>
    </source>
</evidence>
<dbReference type="InterPro" id="IPR017871">
    <property type="entry name" value="ABC_transporter-like_CS"/>
</dbReference>
<keyword evidence="2" id="KW-0813">Transport</keyword>
<dbReference type="GO" id="GO:0140359">
    <property type="term" value="F:ABC-type transporter activity"/>
    <property type="evidence" value="ECO:0007669"/>
    <property type="project" value="InterPro"/>
</dbReference>
<dbReference type="GO" id="GO:0006508">
    <property type="term" value="P:proteolysis"/>
    <property type="evidence" value="ECO:0007669"/>
    <property type="project" value="InterPro"/>
</dbReference>
<feature type="transmembrane region" description="Helical" evidence="13">
    <location>
        <begin position="423"/>
        <end position="442"/>
    </location>
</feature>
<dbReference type="InterPro" id="IPR003439">
    <property type="entry name" value="ABC_transporter-like_ATP-bd"/>
</dbReference>
<keyword evidence="5" id="KW-0204">Cytolysis</keyword>
<keyword evidence="18" id="KW-1185">Reference proteome</keyword>
<proteinExistence type="inferred from homology"/>
<evidence type="ECO:0000256" key="9">
    <source>
        <dbReference type="ARBA" id="ARBA00023136"/>
    </source>
</evidence>
<keyword evidence="5" id="KW-0354">Hemolysis</keyword>
<evidence type="ECO:0000313" key="18">
    <source>
        <dbReference type="Proteomes" id="UP000240505"/>
    </source>
</evidence>
<dbReference type="GO" id="GO:0016887">
    <property type="term" value="F:ATP hydrolysis activity"/>
    <property type="evidence" value="ECO:0007669"/>
    <property type="project" value="InterPro"/>
</dbReference>
<feature type="transmembrane region" description="Helical" evidence="13">
    <location>
        <begin position="448"/>
        <end position="469"/>
    </location>
</feature>
<reference evidence="17 18" key="1">
    <citation type="submission" date="2018-03" db="EMBL/GenBank/DDBJ databases">
        <title>Massilia armeniaca sp. nov., isolated from desert soil.</title>
        <authorList>
            <person name="Huang H."/>
            <person name="Ren M."/>
        </authorList>
    </citation>
    <scope>NUCLEOTIDE SEQUENCE [LARGE SCALE GENOMIC DNA]</scope>
    <source>
        <strain evidence="17 18">ZMN-3</strain>
    </source>
</reference>
<gene>
    <name evidence="17" type="ORF">C9I28_26935</name>
</gene>
<dbReference type="PANTHER" id="PTHR24221:SF606">
    <property type="entry name" value="COLICIN V SECRETION-PROCESSING ATP-BINDING PROTEIN"/>
    <property type="match status" value="1"/>
</dbReference>
<keyword evidence="8 13" id="KW-1133">Transmembrane helix</keyword>
<feature type="transmembrane region" description="Helical" evidence="13">
    <location>
        <begin position="318"/>
        <end position="348"/>
    </location>
</feature>
<dbReference type="Pfam" id="PF03412">
    <property type="entry name" value="Peptidase_C39"/>
    <property type="match status" value="1"/>
</dbReference>
<dbReference type="PROSITE" id="PS50893">
    <property type="entry name" value="ABC_TRANSPORTER_2"/>
    <property type="match status" value="1"/>
</dbReference>
<dbReference type="SUPFAM" id="SSF90123">
    <property type="entry name" value="ABC transporter transmembrane region"/>
    <property type="match status" value="1"/>
</dbReference>
<feature type="domain" description="Peptidase C39" evidence="16">
    <location>
        <begin position="39"/>
        <end position="164"/>
    </location>
</feature>
<evidence type="ECO:0000256" key="11">
    <source>
        <dbReference type="ARBA" id="ARBA00061173"/>
    </source>
</evidence>
<evidence type="ECO:0000256" key="5">
    <source>
        <dbReference type="ARBA" id="ARBA00022735"/>
    </source>
</evidence>
<organism evidence="17 18">
    <name type="scientific">Pseudoduganella armeniaca</name>
    <dbReference type="NCBI Taxonomy" id="2072590"/>
    <lineage>
        <taxon>Bacteria</taxon>
        <taxon>Pseudomonadati</taxon>
        <taxon>Pseudomonadota</taxon>
        <taxon>Betaproteobacteria</taxon>
        <taxon>Burkholderiales</taxon>
        <taxon>Oxalobacteraceae</taxon>
        <taxon>Telluria group</taxon>
        <taxon>Pseudoduganella</taxon>
    </lineage>
</organism>
<dbReference type="PROSITE" id="PS00211">
    <property type="entry name" value="ABC_TRANSPORTER_1"/>
    <property type="match status" value="1"/>
</dbReference>
<keyword evidence="4 13" id="KW-0812">Transmembrane</keyword>
<dbReference type="InterPro" id="IPR011527">
    <property type="entry name" value="ABC1_TM_dom"/>
</dbReference>
<dbReference type="EMBL" id="CP028324">
    <property type="protein sequence ID" value="AVR98846.1"/>
    <property type="molecule type" value="Genomic_DNA"/>
</dbReference>
<comment type="function">
    <text evidence="10">Involved in the export of calmodulin-sensitive adenylate cyclase-hemolysin (cyclolysin).</text>
</comment>
<name>A0A2R4CGX7_9BURK</name>
<dbReference type="GO" id="GO:0034040">
    <property type="term" value="F:ATPase-coupled lipid transmembrane transporter activity"/>
    <property type="evidence" value="ECO:0007669"/>
    <property type="project" value="TreeGrafter"/>
</dbReference>
<dbReference type="PROSITE" id="PS50990">
    <property type="entry name" value="PEPTIDASE_C39"/>
    <property type="match status" value="1"/>
</dbReference>
<dbReference type="Gene3D" id="3.90.70.10">
    <property type="entry name" value="Cysteine proteinases"/>
    <property type="match status" value="1"/>
</dbReference>
<dbReference type="Proteomes" id="UP000240505">
    <property type="component" value="Chromosome"/>
</dbReference>
<dbReference type="GO" id="GO:0031640">
    <property type="term" value="P:killing of cells of another organism"/>
    <property type="evidence" value="ECO:0007669"/>
    <property type="project" value="UniProtKB-KW"/>
</dbReference>
<dbReference type="Gene3D" id="3.40.50.300">
    <property type="entry name" value="P-loop containing nucleotide triphosphate hydrolases"/>
    <property type="match status" value="1"/>
</dbReference>
<evidence type="ECO:0000256" key="12">
    <source>
        <dbReference type="ARBA" id="ARBA00072252"/>
    </source>
</evidence>
<evidence type="ECO:0000259" key="15">
    <source>
        <dbReference type="PROSITE" id="PS50929"/>
    </source>
</evidence>
<dbReference type="PROSITE" id="PS50929">
    <property type="entry name" value="ABC_TM1F"/>
    <property type="match status" value="1"/>
</dbReference>
<feature type="transmembrane region" description="Helical" evidence="13">
    <location>
        <begin position="190"/>
        <end position="211"/>
    </location>
</feature>
<evidence type="ECO:0000259" key="16">
    <source>
        <dbReference type="PROSITE" id="PS50990"/>
    </source>
</evidence>
<comment type="similarity">
    <text evidence="11">Belongs to the ABC transporter superfamily. Cyclolysin exporter (TC 3.A.1.109.2) family.</text>
</comment>
<dbReference type="GO" id="GO:0008233">
    <property type="term" value="F:peptidase activity"/>
    <property type="evidence" value="ECO:0007669"/>
    <property type="project" value="InterPro"/>
</dbReference>
<evidence type="ECO:0000256" key="6">
    <source>
        <dbReference type="ARBA" id="ARBA00022741"/>
    </source>
</evidence>
<keyword evidence="9 13" id="KW-0472">Membrane</keyword>
<evidence type="ECO:0000256" key="10">
    <source>
        <dbReference type="ARBA" id="ARBA00055355"/>
    </source>
</evidence>
<sequence>MAAGTAVQPERAHRMNTPLPFLSDHLRLRPRQRLPMLLQSEAAECGLACLGMIAGFHGLGTTLFQLRQRFTPGQRGATLKQLIELAGRLDFVARPMRVELETLPALRLPCILHWNFNHFVVLRKVLRGPGGSLRGLDIHDPARGAVRLSAEAASASFTGIALELSPSADFQPVRQRHGIRLREVVGKIRGLVPALLKLLTVAVAMEVFALASPFFMQLVVDEAILVADRELLTLLALGFTLLLLIQTAIGVFRSWLVMYLSTHVNLQWMTNVFTHLLRLPMAFFEKRHTGDVMSRFGSVQQIQQILSNTFVEGIIDGLLALLALLVMLAYSPVLCLVIAVSLGFYILLRTALYPRLLAASEEQIALKAQEQTLFLETLRSMQAIKLFNHENSRRVRWLNALGNTIARGVTVQKLNIGVTSAHALLAGLENIVVIWLGARLAMDNTFSVGMLFAFISYKLTFTTRIYALIDKWQEVRMLSLHVERLADIVLSPPETISDAAVPGELAATAPSITLENLSFRYGEQEPWLIHNLDLSIAGGESVALVGASGCGKSTLLKLMLGLLEPTAGRILIDGVPLARIGHKAYRDLIGAVMQDDSLLSGSIGDNISFFDTEADQEWIRTCAANAAIADDIDSMPMRYETLIGDMGNSLSGGQRQRILLARALYKRPRLLFLDEATSQLDVGKERQVNHYIHALRLTRVIAAHRPETIRSVDRVIEIAHGQVVSDRLQPAPVFFSASTDADS</sequence>
<evidence type="ECO:0000256" key="13">
    <source>
        <dbReference type="SAM" id="Phobius"/>
    </source>
</evidence>
<evidence type="ECO:0000256" key="3">
    <source>
        <dbReference type="ARBA" id="ARBA00022475"/>
    </source>
</evidence>
<evidence type="ECO:0000256" key="7">
    <source>
        <dbReference type="ARBA" id="ARBA00022840"/>
    </source>
</evidence>
<dbReference type="CDD" id="cd18567">
    <property type="entry name" value="ABC_6TM_CvaB_RaxB_like"/>
    <property type="match status" value="1"/>
</dbReference>
<dbReference type="Gene3D" id="1.20.1560.10">
    <property type="entry name" value="ABC transporter type 1, transmembrane domain"/>
    <property type="match status" value="1"/>
</dbReference>
<keyword evidence="6" id="KW-0547">Nucleotide-binding</keyword>
<keyword evidence="3" id="KW-1003">Cell membrane</keyword>
<dbReference type="AlphaFoldDB" id="A0A2R4CGX7"/>
<evidence type="ECO:0000259" key="14">
    <source>
        <dbReference type="PROSITE" id="PS50893"/>
    </source>
</evidence>
<evidence type="ECO:0000256" key="8">
    <source>
        <dbReference type="ARBA" id="ARBA00022989"/>
    </source>
</evidence>
<evidence type="ECO:0000256" key="4">
    <source>
        <dbReference type="ARBA" id="ARBA00022692"/>
    </source>
</evidence>
<dbReference type="FunFam" id="3.40.50.300:FF:000299">
    <property type="entry name" value="ABC transporter ATP-binding protein/permease"/>
    <property type="match status" value="1"/>
</dbReference>
<dbReference type="SMART" id="SM00382">
    <property type="entry name" value="AAA"/>
    <property type="match status" value="1"/>
</dbReference>
<evidence type="ECO:0000256" key="1">
    <source>
        <dbReference type="ARBA" id="ARBA00004651"/>
    </source>
</evidence>
<dbReference type="KEGG" id="masz:C9I28_26935"/>
<dbReference type="GO" id="GO:0005524">
    <property type="term" value="F:ATP binding"/>
    <property type="evidence" value="ECO:0007669"/>
    <property type="project" value="UniProtKB-KW"/>
</dbReference>
<dbReference type="InterPro" id="IPR005074">
    <property type="entry name" value="Peptidase_C39"/>
</dbReference>
<dbReference type="GO" id="GO:0005886">
    <property type="term" value="C:plasma membrane"/>
    <property type="evidence" value="ECO:0007669"/>
    <property type="project" value="UniProtKB-SubCell"/>
</dbReference>
<protein>
    <recommendedName>
        <fullName evidence="12">Cyclolysin secretion/processing ATP-binding protein CyaB</fullName>
    </recommendedName>
</protein>
<dbReference type="Pfam" id="PF00005">
    <property type="entry name" value="ABC_tran"/>
    <property type="match status" value="1"/>
</dbReference>
<dbReference type="OrthoDB" id="8554730at2"/>
<dbReference type="PANTHER" id="PTHR24221">
    <property type="entry name" value="ATP-BINDING CASSETTE SUB-FAMILY B"/>
    <property type="match status" value="1"/>
</dbReference>
<dbReference type="InterPro" id="IPR003593">
    <property type="entry name" value="AAA+_ATPase"/>
</dbReference>
<feature type="domain" description="ABC transporter" evidence="14">
    <location>
        <begin position="512"/>
        <end position="741"/>
    </location>
</feature>
<dbReference type="InterPro" id="IPR036640">
    <property type="entry name" value="ABC1_TM_sf"/>
</dbReference>
<feature type="transmembrane region" description="Helical" evidence="13">
    <location>
        <begin position="231"/>
        <end position="252"/>
    </location>
</feature>
<comment type="subcellular location">
    <subcellularLocation>
        <location evidence="1">Cell membrane</location>
        <topology evidence="1">Multi-pass membrane protein</topology>
    </subcellularLocation>
</comment>
<keyword evidence="7" id="KW-0067">ATP-binding</keyword>
<dbReference type="Pfam" id="PF00664">
    <property type="entry name" value="ABC_membrane"/>
    <property type="match status" value="1"/>
</dbReference>